<dbReference type="PROSITE" id="PS50956">
    <property type="entry name" value="HTH_ASNC_2"/>
    <property type="match status" value="1"/>
</dbReference>
<dbReference type="InterPro" id="IPR011017">
    <property type="entry name" value="TRASH_dom"/>
</dbReference>
<dbReference type="InterPro" id="IPR036388">
    <property type="entry name" value="WH-like_DNA-bd_sf"/>
</dbReference>
<keyword evidence="3" id="KW-0804">Transcription</keyword>
<dbReference type="SUPFAM" id="SSF46785">
    <property type="entry name" value="Winged helix' DNA-binding domain"/>
    <property type="match status" value="1"/>
</dbReference>
<accession>A0ABD5R9U6</accession>
<comment type="caution">
    <text evidence="5">The sequence shown here is derived from an EMBL/GenBank/DDBJ whole genome shotgun (WGS) entry which is preliminary data.</text>
</comment>
<name>A0ABD5R9U6_9EURY</name>
<dbReference type="InterPro" id="IPR050684">
    <property type="entry name" value="HTH-Siroheme_Decarb"/>
</dbReference>
<dbReference type="InterPro" id="IPR000485">
    <property type="entry name" value="AsnC-type_HTH_dom"/>
</dbReference>
<dbReference type="InterPro" id="IPR019888">
    <property type="entry name" value="Tscrpt_reg_AsnC-like"/>
</dbReference>
<gene>
    <name evidence="5" type="ORF">ACFPJ5_05730</name>
</gene>
<dbReference type="InterPro" id="IPR036390">
    <property type="entry name" value="WH_DNA-bd_sf"/>
</dbReference>
<dbReference type="InterPro" id="IPR001845">
    <property type="entry name" value="HTH_ArsR_DNA-bd_dom"/>
</dbReference>
<evidence type="ECO:0000256" key="2">
    <source>
        <dbReference type="ARBA" id="ARBA00023125"/>
    </source>
</evidence>
<evidence type="ECO:0000313" key="6">
    <source>
        <dbReference type="Proteomes" id="UP001596201"/>
    </source>
</evidence>
<dbReference type="SMART" id="SM00344">
    <property type="entry name" value="HTH_ASNC"/>
    <property type="match status" value="1"/>
</dbReference>
<dbReference type="InterPro" id="IPR019885">
    <property type="entry name" value="Tscrpt_reg_HTH_AsnC-type_CS"/>
</dbReference>
<keyword evidence="2" id="KW-0238">DNA-binding</keyword>
<protein>
    <submittedName>
        <fullName evidence="5">AsnC family transcriptional regulator</fullName>
    </submittedName>
</protein>
<dbReference type="InterPro" id="IPR011991">
    <property type="entry name" value="ArsR-like_HTH"/>
</dbReference>
<dbReference type="PRINTS" id="PR00033">
    <property type="entry name" value="HTHASNC"/>
</dbReference>
<dbReference type="Pfam" id="PF13404">
    <property type="entry name" value="HTH_AsnC-type"/>
    <property type="match status" value="1"/>
</dbReference>
<dbReference type="Proteomes" id="UP001596201">
    <property type="component" value="Unassembled WGS sequence"/>
</dbReference>
<dbReference type="EMBL" id="JBHSKX010000001">
    <property type="protein sequence ID" value="MFC5366432.1"/>
    <property type="molecule type" value="Genomic_DNA"/>
</dbReference>
<dbReference type="SMART" id="SM00418">
    <property type="entry name" value="HTH_ARSR"/>
    <property type="match status" value="1"/>
</dbReference>
<reference evidence="5 6" key="1">
    <citation type="journal article" date="2019" name="Int. J. Syst. Evol. Microbiol.">
        <title>The Global Catalogue of Microorganisms (GCM) 10K type strain sequencing project: providing services to taxonomists for standard genome sequencing and annotation.</title>
        <authorList>
            <consortium name="The Broad Institute Genomics Platform"/>
            <consortium name="The Broad Institute Genome Sequencing Center for Infectious Disease"/>
            <person name="Wu L."/>
            <person name="Ma J."/>
        </authorList>
    </citation>
    <scope>NUCLEOTIDE SEQUENCE [LARGE SCALE GENOMIC DNA]</scope>
    <source>
        <strain evidence="5 6">CGMCC 1.12237</strain>
    </source>
</reference>
<dbReference type="CDD" id="cd00090">
    <property type="entry name" value="HTH_ARSR"/>
    <property type="match status" value="1"/>
</dbReference>
<dbReference type="SMART" id="SM00746">
    <property type="entry name" value="TRASH"/>
    <property type="match status" value="1"/>
</dbReference>
<dbReference type="GO" id="GO:0003677">
    <property type="term" value="F:DNA binding"/>
    <property type="evidence" value="ECO:0007669"/>
    <property type="project" value="UniProtKB-KW"/>
</dbReference>
<evidence type="ECO:0000259" key="4">
    <source>
        <dbReference type="PROSITE" id="PS50956"/>
    </source>
</evidence>
<proteinExistence type="predicted"/>
<dbReference type="PANTHER" id="PTHR43413:SF4">
    <property type="entry name" value="HTH-TYPE TRANSCRIPTIONAL REGULATOR LYSM"/>
    <property type="match status" value="1"/>
</dbReference>
<dbReference type="PROSITE" id="PS00519">
    <property type="entry name" value="HTH_ASNC_1"/>
    <property type="match status" value="1"/>
</dbReference>
<dbReference type="InterPro" id="IPR056526">
    <property type="entry name" value="TRASH_HVO_1752"/>
</dbReference>
<evidence type="ECO:0000313" key="5">
    <source>
        <dbReference type="EMBL" id="MFC5366432.1"/>
    </source>
</evidence>
<sequence length="196" mass="21164">MRTLDETDLKILRLLSEDGRKPYSEIGDSVGLSGPAVSDRVSRLRELGVIRGFTVDVDRSTLRDGTPMLLRLSVVPDDVESVVATLGESEETETVYTTAAGDVVAHVNLPTTDARSWLLDTVSGDAVRSFDADLLTDVETTDAVAGTDFALSCAECGNTVTEEGVTTRVGDDLVSFCCSSCESRYQERYEELKQGV</sequence>
<dbReference type="PANTHER" id="PTHR43413">
    <property type="entry name" value="TRANSCRIPTIONAL REGULATOR, ASNC FAMILY"/>
    <property type="match status" value="1"/>
</dbReference>
<dbReference type="Gene3D" id="1.10.10.10">
    <property type="entry name" value="Winged helix-like DNA-binding domain superfamily/Winged helix DNA-binding domain"/>
    <property type="match status" value="1"/>
</dbReference>
<feature type="domain" description="HTH asnC-type" evidence="4">
    <location>
        <begin position="4"/>
        <end position="67"/>
    </location>
</feature>
<organism evidence="5 6">
    <name type="scientific">Salinirubrum litoreum</name>
    <dbReference type="NCBI Taxonomy" id="1126234"/>
    <lineage>
        <taxon>Archaea</taxon>
        <taxon>Methanobacteriati</taxon>
        <taxon>Methanobacteriota</taxon>
        <taxon>Stenosarchaea group</taxon>
        <taxon>Halobacteria</taxon>
        <taxon>Halobacteriales</taxon>
        <taxon>Haloferacaceae</taxon>
        <taxon>Salinirubrum</taxon>
    </lineage>
</organism>
<evidence type="ECO:0000256" key="1">
    <source>
        <dbReference type="ARBA" id="ARBA00023015"/>
    </source>
</evidence>
<dbReference type="RefSeq" id="WP_227228221.1">
    <property type="nucleotide sequence ID" value="NZ_JAJCVJ010000001.1"/>
</dbReference>
<dbReference type="AlphaFoldDB" id="A0ABD5R9U6"/>
<dbReference type="Pfam" id="PF24273">
    <property type="entry name" value="TRASH_HVO_1752_C"/>
    <property type="match status" value="1"/>
</dbReference>
<keyword evidence="1" id="KW-0805">Transcription regulation</keyword>
<keyword evidence="6" id="KW-1185">Reference proteome</keyword>
<evidence type="ECO:0000256" key="3">
    <source>
        <dbReference type="ARBA" id="ARBA00023163"/>
    </source>
</evidence>